<dbReference type="GO" id="GO:0033588">
    <property type="term" value="C:elongator holoenzyme complex"/>
    <property type="evidence" value="ECO:0007669"/>
    <property type="project" value="InterPro"/>
</dbReference>
<dbReference type="OrthoDB" id="40048at2759"/>
<dbReference type="GO" id="GO:0000049">
    <property type="term" value="F:tRNA binding"/>
    <property type="evidence" value="ECO:0007669"/>
    <property type="project" value="TreeGrafter"/>
</dbReference>
<evidence type="ECO:0000313" key="3">
    <source>
        <dbReference type="Proteomes" id="UP000772434"/>
    </source>
</evidence>
<dbReference type="GO" id="GO:0005829">
    <property type="term" value="C:cytosol"/>
    <property type="evidence" value="ECO:0007669"/>
    <property type="project" value="TreeGrafter"/>
</dbReference>
<comment type="caution">
    <text evidence="2">The sequence shown here is derived from an EMBL/GenBank/DDBJ whole genome shotgun (WGS) entry which is preliminary data.</text>
</comment>
<feature type="domain" description="ELP1 first N-terminal beta-propeller" evidence="1">
    <location>
        <begin position="59"/>
        <end position="172"/>
    </location>
</feature>
<gene>
    <name evidence="2" type="ORF">BDP27DRAFT_1341267</name>
</gene>
<dbReference type="AlphaFoldDB" id="A0A9P5PA38"/>
<proteinExistence type="predicted"/>
<dbReference type="Pfam" id="PF04762">
    <property type="entry name" value="Beta-prop_ELP1_1st"/>
    <property type="match status" value="2"/>
</dbReference>
<protein>
    <submittedName>
        <fullName evidence="2">IKI3 family-domain-containing protein</fullName>
    </submittedName>
</protein>
<dbReference type="PANTHER" id="PTHR12747:SF0">
    <property type="entry name" value="ELONGATOR COMPLEX PROTEIN 1"/>
    <property type="match status" value="1"/>
</dbReference>
<dbReference type="EMBL" id="JADNRY010000294">
    <property type="protein sequence ID" value="KAF9059561.1"/>
    <property type="molecule type" value="Genomic_DNA"/>
</dbReference>
<dbReference type="InterPro" id="IPR056164">
    <property type="entry name" value="Beta-prop_ELP1_1st"/>
</dbReference>
<sequence length="426" mass="46943">MSLIDGATRIAVNPDFCVNVSATAVDTFEGLNEKKSKETLYIASEYYSSASGKVTVELYKTAIEDLTKVPQPDLLTMFSTTAIESGPQVILLKVIQNTRRLVVIMKTGDIYTVSLDDARTELDLKCRVENGVLAASWSPDEFRFALVTGLNTLVVMTLAFDVQFEALLKDPSPALSTECSPNDDNLPRISWRKDGSYLVVSTISPSHRQLRVYQRLSRGKVSLPTLITGLEHPLSWGSSSIASTKNVVDENGYTQHSVIFFDEKGSTAGNSFDLIEIIVPLSTNGNSPQPNGNDPPDQGIQQVDRLVKEVKWNADSNVLAVWTTQKTQQTPQQTQNSSSSGNIQFGMFLNADLNVLVQGARLGEQAQEQLRLHNSSGNNHYVQLIGNKKAIRPKEIKTPKLSAIEWHPKKPILILTTASDVYIYSL</sequence>
<dbReference type="Proteomes" id="UP000772434">
    <property type="component" value="Unassembled WGS sequence"/>
</dbReference>
<organism evidence="2 3">
    <name type="scientific">Rhodocollybia butyracea</name>
    <dbReference type="NCBI Taxonomy" id="206335"/>
    <lineage>
        <taxon>Eukaryota</taxon>
        <taxon>Fungi</taxon>
        <taxon>Dikarya</taxon>
        <taxon>Basidiomycota</taxon>
        <taxon>Agaricomycotina</taxon>
        <taxon>Agaricomycetes</taxon>
        <taxon>Agaricomycetidae</taxon>
        <taxon>Agaricales</taxon>
        <taxon>Marasmiineae</taxon>
        <taxon>Omphalotaceae</taxon>
        <taxon>Rhodocollybia</taxon>
    </lineage>
</organism>
<dbReference type="GO" id="GO:0002926">
    <property type="term" value="P:tRNA wobble base 5-methoxycarbonylmethyl-2-thiouridinylation"/>
    <property type="evidence" value="ECO:0007669"/>
    <property type="project" value="TreeGrafter"/>
</dbReference>
<keyword evidence="3" id="KW-1185">Reference proteome</keyword>
<dbReference type="SUPFAM" id="SSF69322">
    <property type="entry name" value="Tricorn protease domain 2"/>
    <property type="match status" value="1"/>
</dbReference>
<evidence type="ECO:0000259" key="1">
    <source>
        <dbReference type="Pfam" id="PF04762"/>
    </source>
</evidence>
<feature type="domain" description="ELP1 first N-terminal beta-propeller" evidence="1">
    <location>
        <begin position="176"/>
        <end position="327"/>
    </location>
</feature>
<accession>A0A9P5PA38</accession>
<evidence type="ECO:0000313" key="2">
    <source>
        <dbReference type="EMBL" id="KAF9059561.1"/>
    </source>
</evidence>
<reference evidence="2" key="1">
    <citation type="submission" date="2020-11" db="EMBL/GenBank/DDBJ databases">
        <authorList>
            <consortium name="DOE Joint Genome Institute"/>
            <person name="Ahrendt S."/>
            <person name="Riley R."/>
            <person name="Andreopoulos W."/>
            <person name="Labutti K."/>
            <person name="Pangilinan J."/>
            <person name="Ruiz-Duenas F.J."/>
            <person name="Barrasa J.M."/>
            <person name="Sanchez-Garcia M."/>
            <person name="Camarero S."/>
            <person name="Miyauchi S."/>
            <person name="Serrano A."/>
            <person name="Linde D."/>
            <person name="Babiker R."/>
            <person name="Drula E."/>
            <person name="Ayuso-Fernandez I."/>
            <person name="Pacheco R."/>
            <person name="Padilla G."/>
            <person name="Ferreira P."/>
            <person name="Barriuso J."/>
            <person name="Kellner H."/>
            <person name="Castanera R."/>
            <person name="Alfaro M."/>
            <person name="Ramirez L."/>
            <person name="Pisabarro A.G."/>
            <person name="Kuo A."/>
            <person name="Tritt A."/>
            <person name="Lipzen A."/>
            <person name="He G."/>
            <person name="Yan M."/>
            <person name="Ng V."/>
            <person name="Cullen D."/>
            <person name="Martin F."/>
            <person name="Rosso M.-N."/>
            <person name="Henrissat B."/>
            <person name="Hibbett D."/>
            <person name="Martinez A.T."/>
            <person name="Grigoriev I.V."/>
        </authorList>
    </citation>
    <scope>NUCLEOTIDE SEQUENCE</scope>
    <source>
        <strain evidence="2">AH 40177</strain>
    </source>
</reference>
<dbReference type="InterPro" id="IPR006849">
    <property type="entry name" value="Elp1"/>
</dbReference>
<name>A0A9P5PA38_9AGAR</name>
<dbReference type="PANTHER" id="PTHR12747">
    <property type="entry name" value="ELONGATOR COMPLEX PROTEIN 1"/>
    <property type="match status" value="1"/>
</dbReference>